<keyword evidence="4" id="KW-1185">Reference proteome</keyword>
<dbReference type="OrthoDB" id="205255at2759"/>
<sequence length="203" mass="23553">MASTSDTSHIFFYNLKEFPLIIDGRINLTDFLAATNDLVILVERLGKIFKPVKYDMQGNIDKIKSFYVFDGSSCLLEVMLNEINDGKCNGAEGVLWLNRAILFFELIFQEILKCLQVNNYDINLTKIYIIAYESSVKKYHNWVIQQLFALICKMSPSFKEIMSSLEVEKDMGGFELKLASYNDKLHLIRCKIDDFFVEHNLFQ</sequence>
<dbReference type="InterPro" id="IPR014830">
    <property type="entry name" value="Glycolipid_transfer_prot_dom"/>
</dbReference>
<accession>A0A9N9QUN3</accession>
<evidence type="ECO:0000313" key="4">
    <source>
        <dbReference type="Proteomes" id="UP001153714"/>
    </source>
</evidence>
<dbReference type="SUPFAM" id="SSF110004">
    <property type="entry name" value="Glycolipid transfer protein, GLTP"/>
    <property type="match status" value="1"/>
</dbReference>
<evidence type="ECO:0000313" key="3">
    <source>
        <dbReference type="EMBL" id="CAG9783641.1"/>
    </source>
</evidence>
<name>A0A9N9QUN3_9NEOP</name>
<dbReference type="PANTHER" id="PTHR10219">
    <property type="entry name" value="GLYCOLIPID TRANSFER PROTEIN-RELATED"/>
    <property type="match status" value="1"/>
</dbReference>
<dbReference type="Gene3D" id="1.10.3520.10">
    <property type="entry name" value="Glycolipid transfer protein"/>
    <property type="match status" value="1"/>
</dbReference>
<organism evidence="3 4">
    <name type="scientific">Diatraea saccharalis</name>
    <name type="common">sugarcane borer</name>
    <dbReference type="NCBI Taxonomy" id="40085"/>
    <lineage>
        <taxon>Eukaryota</taxon>
        <taxon>Metazoa</taxon>
        <taxon>Ecdysozoa</taxon>
        <taxon>Arthropoda</taxon>
        <taxon>Hexapoda</taxon>
        <taxon>Insecta</taxon>
        <taxon>Pterygota</taxon>
        <taxon>Neoptera</taxon>
        <taxon>Endopterygota</taxon>
        <taxon>Lepidoptera</taxon>
        <taxon>Glossata</taxon>
        <taxon>Ditrysia</taxon>
        <taxon>Pyraloidea</taxon>
        <taxon>Crambidae</taxon>
        <taxon>Crambinae</taxon>
        <taxon>Diatraea</taxon>
    </lineage>
</organism>
<dbReference type="InterPro" id="IPR036497">
    <property type="entry name" value="GLTP_sf"/>
</dbReference>
<dbReference type="Pfam" id="PF08718">
    <property type="entry name" value="GLTP"/>
    <property type="match status" value="1"/>
</dbReference>
<dbReference type="GO" id="GO:1902388">
    <property type="term" value="F:ceramide 1-phosphate transfer activity"/>
    <property type="evidence" value="ECO:0007669"/>
    <property type="project" value="TreeGrafter"/>
</dbReference>
<reference evidence="3" key="2">
    <citation type="submission" date="2022-10" db="EMBL/GenBank/DDBJ databases">
        <authorList>
            <consortium name="ENA_rothamsted_submissions"/>
            <consortium name="culmorum"/>
            <person name="King R."/>
        </authorList>
    </citation>
    <scope>NUCLEOTIDE SEQUENCE</scope>
</reference>
<dbReference type="AlphaFoldDB" id="A0A9N9QUN3"/>
<evidence type="ECO:0000256" key="1">
    <source>
        <dbReference type="ARBA" id="ARBA00022448"/>
    </source>
</evidence>
<gene>
    <name evidence="3" type="ORF">DIATSA_LOCUS1801</name>
</gene>
<keyword evidence="1" id="KW-0813">Transport</keyword>
<dbReference type="GO" id="GO:1902387">
    <property type="term" value="F:ceramide 1-phosphate binding"/>
    <property type="evidence" value="ECO:0007669"/>
    <property type="project" value="TreeGrafter"/>
</dbReference>
<protein>
    <recommendedName>
        <fullName evidence="2">Glycolipid transfer protein domain-containing protein</fullName>
    </recommendedName>
</protein>
<dbReference type="PANTHER" id="PTHR10219:SF25">
    <property type="entry name" value="PLECKSTRIN HOMOLOGY DOMAIN-CONTAINING FAMILY A MEMBER 8"/>
    <property type="match status" value="1"/>
</dbReference>
<reference evidence="3" key="1">
    <citation type="submission" date="2021-12" db="EMBL/GenBank/DDBJ databases">
        <authorList>
            <person name="King R."/>
        </authorList>
    </citation>
    <scope>NUCLEOTIDE SEQUENCE</scope>
</reference>
<evidence type="ECO:0000259" key="2">
    <source>
        <dbReference type="Pfam" id="PF08718"/>
    </source>
</evidence>
<dbReference type="GO" id="GO:0005829">
    <property type="term" value="C:cytosol"/>
    <property type="evidence" value="ECO:0007669"/>
    <property type="project" value="TreeGrafter"/>
</dbReference>
<dbReference type="Proteomes" id="UP001153714">
    <property type="component" value="Chromosome 11"/>
</dbReference>
<dbReference type="GO" id="GO:0016020">
    <property type="term" value="C:membrane"/>
    <property type="evidence" value="ECO:0007669"/>
    <property type="project" value="TreeGrafter"/>
</dbReference>
<proteinExistence type="predicted"/>
<feature type="domain" description="Glycolipid transfer protein" evidence="2">
    <location>
        <begin position="26"/>
        <end position="165"/>
    </location>
</feature>
<dbReference type="EMBL" id="OU893342">
    <property type="protein sequence ID" value="CAG9783641.1"/>
    <property type="molecule type" value="Genomic_DNA"/>
</dbReference>